<name>A0ABW2XNF4_9ACTN</name>
<accession>A0ABW2XNF4</accession>
<protein>
    <submittedName>
        <fullName evidence="1">Uncharacterized protein</fullName>
    </submittedName>
</protein>
<proteinExistence type="predicted"/>
<keyword evidence="2" id="KW-1185">Reference proteome</keyword>
<dbReference type="EMBL" id="JBHTGP010000012">
    <property type="protein sequence ID" value="MFD0687169.1"/>
    <property type="molecule type" value="Genomic_DNA"/>
</dbReference>
<evidence type="ECO:0000313" key="1">
    <source>
        <dbReference type="EMBL" id="MFD0687169.1"/>
    </source>
</evidence>
<sequence length="277" mass="29856">MPPRPPALHRPQDSARLIDLRTEVLDLAAALDRDLERAPDLVPQLTAGLGDPDTAADPAALAGAFALAGLLAAELRDARVRTRRLVRKFDREPASAVGETLTGVLDLARDLARHLHRARVRDVQRAARSAARLVLALEGVWASGTGLPDDLERDYEQAAALVLKLASELRDARGPGARGADRDRVLALGRALVLACDLARILTGMLGTVVRRIPVDASGADLSGLRVPHAEALAGVVWDDRTIWPLDVRDRIRDLSDESHSGRYRVRGGPGSDPLTW</sequence>
<gene>
    <name evidence="1" type="ORF">ACFQZM_21905</name>
</gene>
<reference evidence="2" key="1">
    <citation type="journal article" date="2019" name="Int. J. Syst. Evol. Microbiol.">
        <title>The Global Catalogue of Microorganisms (GCM) 10K type strain sequencing project: providing services to taxonomists for standard genome sequencing and annotation.</title>
        <authorList>
            <consortium name="The Broad Institute Genomics Platform"/>
            <consortium name="The Broad Institute Genome Sequencing Center for Infectious Disease"/>
            <person name="Wu L."/>
            <person name="Ma J."/>
        </authorList>
    </citation>
    <scope>NUCLEOTIDE SEQUENCE [LARGE SCALE GENOMIC DNA]</scope>
    <source>
        <strain evidence="2">JCM 9371</strain>
    </source>
</reference>
<evidence type="ECO:0000313" key="2">
    <source>
        <dbReference type="Proteomes" id="UP001597063"/>
    </source>
</evidence>
<dbReference type="Proteomes" id="UP001597063">
    <property type="component" value="Unassembled WGS sequence"/>
</dbReference>
<comment type="caution">
    <text evidence="1">The sequence shown here is derived from an EMBL/GenBank/DDBJ whole genome shotgun (WGS) entry which is preliminary data.</text>
</comment>
<organism evidence="1 2">
    <name type="scientific">Actinomadura fibrosa</name>
    <dbReference type="NCBI Taxonomy" id="111802"/>
    <lineage>
        <taxon>Bacteria</taxon>
        <taxon>Bacillati</taxon>
        <taxon>Actinomycetota</taxon>
        <taxon>Actinomycetes</taxon>
        <taxon>Streptosporangiales</taxon>
        <taxon>Thermomonosporaceae</taxon>
        <taxon>Actinomadura</taxon>
    </lineage>
</organism>
<dbReference type="RefSeq" id="WP_131760353.1">
    <property type="nucleotide sequence ID" value="NZ_CAACUY010000112.1"/>
</dbReference>